<protein>
    <submittedName>
        <fullName evidence="2">Efflux RND transporter permease subunit</fullName>
    </submittedName>
</protein>
<dbReference type="SUPFAM" id="SSF82866">
    <property type="entry name" value="Multidrug efflux transporter AcrB transmembrane domain"/>
    <property type="match status" value="2"/>
</dbReference>
<keyword evidence="1" id="KW-0812">Transmembrane</keyword>
<feature type="transmembrane region" description="Helical" evidence="1">
    <location>
        <begin position="331"/>
        <end position="358"/>
    </location>
</feature>
<feature type="transmembrane region" description="Helical" evidence="1">
    <location>
        <begin position="391"/>
        <end position="416"/>
    </location>
</feature>
<dbReference type="OrthoDB" id="9758297at2"/>
<dbReference type="AlphaFoldDB" id="A0A4Y8UL51"/>
<dbReference type="Proteomes" id="UP000298133">
    <property type="component" value="Unassembled WGS sequence"/>
</dbReference>
<keyword evidence="1" id="KW-1133">Transmembrane helix</keyword>
<keyword evidence="1" id="KW-0472">Membrane</keyword>
<sequence>MNLTKAALSNPAAALVAVVLLLLLGSVSLSQLPVQLFPNIDDPIITVQADWRAASPREVEAELIEPIEEVLEGLAGVVEMNAKAAAGRASVTLTFELGSDMQQALIEVISRLNRLPALPRNVKPPTVHLGGAGGAAPLLSWFFLQRLAGNDTDIESYLPLMDAQIEPLIESVPGVSGVELGSGGRYKERLIIEFDPYLTAQLGIELPKIVGLIGAANDSAGGFVEVGRRRYMLRLEGRYDLDELGQMVLEWRDGRPIYLRDIATIALEVPDDVGIFRQNGNPAIGFMVNRQPEANLLSTLAEVKRRVAELNSELLEPQGLRIVQSFDPSVFIYRAIQLVSGNLIIGVLLAIGGLWLFLRRWRATLIVAAAIPISLLTTFIVLKLTGRTLNVISLAGLAFAVGMVVDAAIVVLESIVRQRERGIGAEQAALEGANRVWGALLASTATTVIIFIPVLFLKEVEGQLFGDLAVTIAVAVTVSLLVAVTLVPLASQYGLAVAAGPDRFAPLWQRITARILQLTETPHQRLRLIALLTVVPVLLTVALLPERDYLPPVKRDAIDAVFRLPPGASQQSLREDIVALLEQRLAPYMAGEKQPALKNYYILIYGQGGRLGVRARDQSRVAELQQLIADEIVNDIPDLQAFVRQDDLFGAFGAVRGIPMYIQGRDSEATSAAAMHAITVLEQVMPGAQVRPLAELVDADPELRLAPRDNRIHESGWSRAQLGLITRALGDGLYVGDYFDGEHQVDMLLRSKSWATPDQFAQLPLQTPAAGVVPLSELVAVERAVGPNTIVRIDSRRTKILEIVPPPAMTLEHALALLKNQVEPELAELLPVDGGIAYGGSADDLQRATATLGQNFLVALLVLLLLISALFRSLRDGLLVLLALPLAMVGSVVTLQLLNWISFQPLDLLTMIGFVILLGLVVNNAILLVHQTRQSERDGASRRAAVESALLLRLRPIFMSTLTSLFGMLPLLLMPGVGSVIYRGMAAVIVGGMSVSAIFTLLLLPALLRVGEPPAAKPSLQ</sequence>
<dbReference type="SUPFAM" id="SSF82714">
    <property type="entry name" value="Multidrug efflux transporter AcrB TolC docking domain, DN and DC subdomains"/>
    <property type="match status" value="1"/>
</dbReference>
<dbReference type="InterPro" id="IPR027463">
    <property type="entry name" value="AcrB_DN_DC_subdom"/>
</dbReference>
<gene>
    <name evidence="2" type="ORF">E3W66_00835</name>
</gene>
<feature type="transmembrane region" description="Helical" evidence="1">
    <location>
        <begin position="985"/>
        <end position="1008"/>
    </location>
</feature>
<comment type="caution">
    <text evidence="2">The sequence shown here is derived from an EMBL/GenBank/DDBJ whole genome shotgun (WGS) entry which is preliminary data.</text>
</comment>
<dbReference type="Gene3D" id="3.30.70.1430">
    <property type="entry name" value="Multidrug efflux transporter AcrB pore domain"/>
    <property type="match status" value="2"/>
</dbReference>
<dbReference type="GO" id="GO:0005886">
    <property type="term" value="C:plasma membrane"/>
    <property type="evidence" value="ECO:0007669"/>
    <property type="project" value="TreeGrafter"/>
</dbReference>
<keyword evidence="3" id="KW-1185">Reference proteome</keyword>
<feature type="transmembrane region" description="Helical" evidence="1">
    <location>
        <begin position="436"/>
        <end position="456"/>
    </location>
</feature>
<dbReference type="Gene3D" id="3.30.70.1320">
    <property type="entry name" value="Multidrug efflux transporter AcrB pore domain like"/>
    <property type="match status" value="1"/>
</dbReference>
<organism evidence="2 3">
    <name type="scientific">Gammaproteobacteria bacterium LSUCC0057</name>
    <dbReference type="NCBI Taxonomy" id="2559237"/>
    <lineage>
        <taxon>Bacteria</taxon>
        <taxon>Pseudomonadati</taxon>
        <taxon>Pseudomonadota</taxon>
        <taxon>Gammaproteobacteria</taxon>
        <taxon>Cellvibrionales</taxon>
        <taxon>Porticoccaceae</taxon>
        <taxon>SAR92 clade</taxon>
    </lineage>
</organism>
<evidence type="ECO:0000313" key="3">
    <source>
        <dbReference type="Proteomes" id="UP000298133"/>
    </source>
</evidence>
<dbReference type="PANTHER" id="PTHR32063">
    <property type="match status" value="1"/>
</dbReference>
<dbReference type="PRINTS" id="PR00702">
    <property type="entry name" value="ACRIFLAVINRP"/>
</dbReference>
<feature type="transmembrane region" description="Helical" evidence="1">
    <location>
        <begin position="468"/>
        <end position="489"/>
    </location>
</feature>
<dbReference type="Gene3D" id="1.20.1640.10">
    <property type="entry name" value="Multidrug efflux transporter AcrB transmembrane domain"/>
    <property type="match status" value="2"/>
</dbReference>
<evidence type="ECO:0000256" key="1">
    <source>
        <dbReference type="SAM" id="Phobius"/>
    </source>
</evidence>
<dbReference type="SUPFAM" id="SSF82693">
    <property type="entry name" value="Multidrug efflux transporter AcrB pore domain, PN1, PN2, PC1 and PC2 subdomains"/>
    <property type="match status" value="2"/>
</dbReference>
<feature type="transmembrane region" description="Helical" evidence="1">
    <location>
        <begin position="365"/>
        <end position="385"/>
    </location>
</feature>
<feature type="transmembrane region" description="Helical" evidence="1">
    <location>
        <begin position="950"/>
        <end position="973"/>
    </location>
</feature>
<dbReference type="GO" id="GO:0042910">
    <property type="term" value="F:xenobiotic transmembrane transporter activity"/>
    <property type="evidence" value="ECO:0007669"/>
    <property type="project" value="TreeGrafter"/>
</dbReference>
<feature type="transmembrane region" description="Helical" evidence="1">
    <location>
        <begin position="878"/>
        <end position="902"/>
    </location>
</feature>
<name>A0A4Y8UL51_9GAMM</name>
<proteinExistence type="predicted"/>
<dbReference type="InterPro" id="IPR001036">
    <property type="entry name" value="Acrflvin-R"/>
</dbReference>
<accession>A0A4Y8UL51</accession>
<dbReference type="Pfam" id="PF00873">
    <property type="entry name" value="ACR_tran"/>
    <property type="match status" value="1"/>
</dbReference>
<dbReference type="PANTHER" id="PTHR32063:SF0">
    <property type="entry name" value="SWARMING MOTILITY PROTEIN SWRC"/>
    <property type="match status" value="1"/>
</dbReference>
<dbReference type="Gene3D" id="3.30.2090.10">
    <property type="entry name" value="Multidrug efflux transporter AcrB TolC docking domain, DN and DC subdomains"/>
    <property type="match status" value="2"/>
</dbReference>
<dbReference type="Gene3D" id="3.30.70.1440">
    <property type="entry name" value="Multidrug efflux transporter AcrB pore domain"/>
    <property type="match status" value="1"/>
</dbReference>
<feature type="transmembrane region" description="Helical" evidence="1">
    <location>
        <begin position="526"/>
        <end position="545"/>
    </location>
</feature>
<evidence type="ECO:0000313" key="2">
    <source>
        <dbReference type="EMBL" id="TFH68537.1"/>
    </source>
</evidence>
<feature type="transmembrane region" description="Helical" evidence="1">
    <location>
        <begin position="908"/>
        <end position="929"/>
    </location>
</feature>
<reference evidence="2 3" key="1">
    <citation type="submission" date="2019-03" db="EMBL/GenBank/DDBJ databases">
        <title>Draft genome of Gammaproteobacteria bacterium LSUCC0057, a member of the SAR92 clade.</title>
        <authorList>
            <person name="Lanclos V.C."/>
            <person name="Doiron C."/>
            <person name="Henson M.W."/>
            <person name="Thrash J.C."/>
        </authorList>
    </citation>
    <scope>NUCLEOTIDE SEQUENCE [LARGE SCALE GENOMIC DNA]</scope>
    <source>
        <strain evidence="2 3">LSUCC0057</strain>
    </source>
</reference>
<feature type="transmembrane region" description="Helical" evidence="1">
    <location>
        <begin position="852"/>
        <end position="871"/>
    </location>
</feature>
<dbReference type="EMBL" id="SPIA01000001">
    <property type="protein sequence ID" value="TFH68537.1"/>
    <property type="molecule type" value="Genomic_DNA"/>
</dbReference>